<evidence type="ECO:0000256" key="2">
    <source>
        <dbReference type="ARBA" id="ARBA00004496"/>
    </source>
</evidence>
<reference evidence="9 10" key="1">
    <citation type="journal article" date="2015" name="Nat. Commun.">
        <title>Lucilia cuprina genome unlocks parasitic fly biology to underpin future interventions.</title>
        <authorList>
            <person name="Anstead C.A."/>
            <person name="Korhonen P.K."/>
            <person name="Young N.D."/>
            <person name="Hall R.S."/>
            <person name="Jex A.R."/>
            <person name="Murali S.C."/>
            <person name="Hughes D.S."/>
            <person name="Lee S.F."/>
            <person name="Perry T."/>
            <person name="Stroehlein A.J."/>
            <person name="Ansell B.R."/>
            <person name="Breugelmans B."/>
            <person name="Hofmann A."/>
            <person name="Qu J."/>
            <person name="Dugan S."/>
            <person name="Lee S.L."/>
            <person name="Chao H."/>
            <person name="Dinh H."/>
            <person name="Han Y."/>
            <person name="Doddapaneni H.V."/>
            <person name="Worley K.C."/>
            <person name="Muzny D.M."/>
            <person name="Ioannidis P."/>
            <person name="Waterhouse R.M."/>
            <person name="Zdobnov E.M."/>
            <person name="James P.J."/>
            <person name="Bagnall N.H."/>
            <person name="Kotze A.C."/>
            <person name="Gibbs R.A."/>
            <person name="Richards S."/>
            <person name="Batterham P."/>
            <person name="Gasser R.B."/>
        </authorList>
    </citation>
    <scope>NUCLEOTIDE SEQUENCE [LARGE SCALE GENOMIC DNA]</scope>
    <source>
        <strain evidence="9 10">LS</strain>
        <tissue evidence="9">Full body</tissue>
    </source>
</reference>
<feature type="domain" description="Importin N-terminal" evidence="8">
    <location>
        <begin position="28"/>
        <end position="98"/>
    </location>
</feature>
<dbReference type="GO" id="GO:0005049">
    <property type="term" value="F:nuclear export signal receptor activity"/>
    <property type="evidence" value="ECO:0007669"/>
    <property type="project" value="InterPro"/>
</dbReference>
<dbReference type="SUPFAM" id="SSF48371">
    <property type="entry name" value="ARM repeat"/>
    <property type="match status" value="1"/>
</dbReference>
<evidence type="ECO:0000313" key="9">
    <source>
        <dbReference type="EMBL" id="KNC28979.1"/>
    </source>
</evidence>
<keyword evidence="7" id="KW-0539">Nucleus</keyword>
<comment type="subcellular location">
    <subcellularLocation>
        <location evidence="2">Cytoplasm</location>
    </subcellularLocation>
    <subcellularLocation>
        <location evidence="1">Nucleus</location>
    </subcellularLocation>
</comment>
<dbReference type="STRING" id="7375.A0A0L0CC09"/>
<evidence type="ECO:0000256" key="5">
    <source>
        <dbReference type="ARBA" id="ARBA00022490"/>
    </source>
</evidence>
<dbReference type="GO" id="GO:0006611">
    <property type="term" value="P:protein export from nucleus"/>
    <property type="evidence" value="ECO:0007669"/>
    <property type="project" value="InterPro"/>
</dbReference>
<dbReference type="InterPro" id="IPR001494">
    <property type="entry name" value="Importin-beta_N"/>
</dbReference>
<evidence type="ECO:0000256" key="4">
    <source>
        <dbReference type="ARBA" id="ARBA00022448"/>
    </source>
</evidence>
<comment type="similarity">
    <text evidence="3">Belongs to the exportin family.</text>
</comment>
<proteinExistence type="inferred from homology"/>
<dbReference type="OrthoDB" id="10261013at2759"/>
<name>A0A0L0CC09_LUCCU</name>
<keyword evidence="4" id="KW-0813">Transport</keyword>
<evidence type="ECO:0000259" key="8">
    <source>
        <dbReference type="SMART" id="SM00913"/>
    </source>
</evidence>
<accession>A0A0L0CC09</accession>
<evidence type="ECO:0000256" key="6">
    <source>
        <dbReference type="ARBA" id="ARBA00022927"/>
    </source>
</evidence>
<evidence type="ECO:0000256" key="1">
    <source>
        <dbReference type="ARBA" id="ARBA00004123"/>
    </source>
</evidence>
<keyword evidence="10" id="KW-1185">Reference proteome</keyword>
<dbReference type="Pfam" id="PF03810">
    <property type="entry name" value="IBN_N"/>
    <property type="match status" value="1"/>
</dbReference>
<comment type="caution">
    <text evidence="9">The sequence shown here is derived from an EMBL/GenBank/DDBJ whole genome shotgun (WGS) entry which is preliminary data.</text>
</comment>
<dbReference type="EMBL" id="JRES01000720">
    <property type="protein sequence ID" value="KNC28979.1"/>
    <property type="molecule type" value="Genomic_DNA"/>
</dbReference>
<protein>
    <recommendedName>
        <fullName evidence="8">Importin N-terminal domain-containing protein</fullName>
    </recommendedName>
</protein>
<evidence type="ECO:0000256" key="3">
    <source>
        <dbReference type="ARBA" id="ARBA00009466"/>
    </source>
</evidence>
<keyword evidence="6" id="KW-0653">Protein transport</keyword>
<dbReference type="Gene3D" id="1.25.10.10">
    <property type="entry name" value="Leucine-rich Repeat Variant"/>
    <property type="match status" value="1"/>
</dbReference>
<dbReference type="GO" id="GO:0031267">
    <property type="term" value="F:small GTPase binding"/>
    <property type="evidence" value="ECO:0007669"/>
    <property type="project" value="InterPro"/>
</dbReference>
<gene>
    <name evidence="9" type="ORF">FF38_13790</name>
</gene>
<organism evidence="9 10">
    <name type="scientific">Lucilia cuprina</name>
    <name type="common">Green bottle fly</name>
    <name type="synonym">Australian sheep blowfly</name>
    <dbReference type="NCBI Taxonomy" id="7375"/>
    <lineage>
        <taxon>Eukaryota</taxon>
        <taxon>Metazoa</taxon>
        <taxon>Ecdysozoa</taxon>
        <taxon>Arthropoda</taxon>
        <taxon>Hexapoda</taxon>
        <taxon>Insecta</taxon>
        <taxon>Pterygota</taxon>
        <taxon>Neoptera</taxon>
        <taxon>Endopterygota</taxon>
        <taxon>Diptera</taxon>
        <taxon>Brachycera</taxon>
        <taxon>Muscomorpha</taxon>
        <taxon>Oestroidea</taxon>
        <taxon>Calliphoridae</taxon>
        <taxon>Luciliinae</taxon>
        <taxon>Lucilia</taxon>
    </lineage>
</organism>
<sequence length="1043" mass="119094">MSSPLALMDSLLREFYSTATPNNRKREIETELISFKSQAESWKTCLSVVGNGSIFEQNQFLWFFCTSTLEHAITRRWMQLGSADRAHMREALWTAYVNLPPRSQKRQRDTYAQLIALMGKREFPDEDPNYIMHCLTLVKSNFVLGICLLRTTSEEVVSNREDVSTDRKQYFHSCTSMCMPEVMDLLTKYLLIAVCHINGKDIHSISNTLMDYSLVTSLPNDNQLSSSVLELLTCIQHLVSWVRTDLISEYFLMSILDISQWRSSHQDLSLAGLNILNELLYLQKSLPYNVTLMSGINVLLDQHNTSKQQSEMYIDKFRELLRLYAAKYWLKMLQESTVLDGFLKSLYCCTVFQNGAYDFTEKLEIWTPIIKGLTMHDKLNRYNDVIHQLVSEIMHRTQFEYNKTELELLDNELMEDNTQTEWQQYLTQCIECIALIAESRPNAVFAQVFSHWSRPHVYLQSIENDINSGKSFELSRKLKSQNFAEHLRDFSTVCQAVVRIAPLLDTNTTAEASSEVNCHLNILAENLLTTLKFFTSNKLHTIDVDASTFQTDFDYLYAQVLMAIRSILPLCQSLKSDQMLLQLFDSLGSIFQPNTIMGSSPLIYMAASQLLLCISSVIRPKCLLEIPTIVNLMQSGPRLTHLPRQVIANIYISLISYLVLPWKNVDEQQQDYSRRCLILREYIECLAQGFLELDLNSLNAATAEAKVSSISLSLLVTFSLVIEFFKDSPNTTKDMLSSTFKPIITKALMIYNSFGHNSNAISITVAEFSLSVLRTLQSQLGSQFIKEMITLFITVNVREQLTLSRVVVIEKILQMFQLIVQQPGNASLAMLPSILDFTFEHIMPLLQVENSVADTTDLTSVVYSLFDSILTCKWQYFYKSHVQPNGVLQQQNGNNSSPTINPTDNLHPEHFMAIMNAYGQIVVTGNDPNIVRTVLISMQNVHEKWRLYQRPLFKENLLASFQRALINVLLSGEGALHFDLLTNALFAMSQVDALKMRESFANAGLPINMKLIDEICLTTDIPTFSQKLTQLIQDAHCVHLTQT</sequence>
<dbReference type="PANTHER" id="PTHR21452">
    <property type="entry name" value="EXPORTIN-6"/>
    <property type="match status" value="1"/>
</dbReference>
<dbReference type="OMA" id="KITRFNH"/>
<keyword evidence="5" id="KW-0963">Cytoplasm</keyword>
<dbReference type="InterPro" id="IPR011989">
    <property type="entry name" value="ARM-like"/>
</dbReference>
<dbReference type="GO" id="GO:0005634">
    <property type="term" value="C:nucleus"/>
    <property type="evidence" value="ECO:0007669"/>
    <property type="project" value="UniProtKB-SubCell"/>
</dbReference>
<dbReference type="GO" id="GO:0005737">
    <property type="term" value="C:cytoplasm"/>
    <property type="evidence" value="ECO:0007669"/>
    <property type="project" value="UniProtKB-SubCell"/>
</dbReference>
<dbReference type="PANTHER" id="PTHR21452:SF4">
    <property type="entry name" value="EXPORTIN-6"/>
    <property type="match status" value="1"/>
</dbReference>
<evidence type="ECO:0000313" key="10">
    <source>
        <dbReference type="Proteomes" id="UP000037069"/>
    </source>
</evidence>
<dbReference type="SMART" id="SM00913">
    <property type="entry name" value="IBN_N"/>
    <property type="match status" value="1"/>
</dbReference>
<dbReference type="InterPro" id="IPR040016">
    <property type="entry name" value="XPO6"/>
</dbReference>
<dbReference type="InterPro" id="IPR016024">
    <property type="entry name" value="ARM-type_fold"/>
</dbReference>
<dbReference type="Proteomes" id="UP000037069">
    <property type="component" value="Unassembled WGS sequence"/>
</dbReference>
<evidence type="ECO:0000256" key="7">
    <source>
        <dbReference type="ARBA" id="ARBA00023242"/>
    </source>
</evidence>
<dbReference type="AlphaFoldDB" id="A0A0L0CC09"/>